<evidence type="ECO:0000256" key="1">
    <source>
        <dbReference type="SAM" id="Phobius"/>
    </source>
</evidence>
<proteinExistence type="predicted"/>
<keyword evidence="1" id="KW-0472">Membrane</keyword>
<dbReference type="RefSeq" id="WP_111823423.1">
    <property type="nucleotide sequence ID" value="NZ_CBDERX010000008.1"/>
</dbReference>
<dbReference type="GeneID" id="93758374"/>
<organism evidence="2 3">
    <name type="scientific">Schaalia odontolytica</name>
    <dbReference type="NCBI Taxonomy" id="1660"/>
    <lineage>
        <taxon>Bacteria</taxon>
        <taxon>Bacillati</taxon>
        <taxon>Actinomycetota</taxon>
        <taxon>Actinomycetes</taxon>
        <taxon>Actinomycetales</taxon>
        <taxon>Actinomycetaceae</taxon>
        <taxon>Schaalia</taxon>
    </lineage>
</organism>
<feature type="transmembrane region" description="Helical" evidence="1">
    <location>
        <begin position="20"/>
        <end position="38"/>
    </location>
</feature>
<gene>
    <name evidence="2" type="ORF">NCTC9935_00908</name>
</gene>
<dbReference type="Proteomes" id="UP000250192">
    <property type="component" value="Unassembled WGS sequence"/>
</dbReference>
<protein>
    <recommendedName>
        <fullName evidence="4">TM2 domain-containing protein</fullName>
    </recommendedName>
</protein>
<sequence length="108" mass="11163">MSAPQMPSFNTPGQGKSRMIAGLLNLFLGGIAAGDFYLGHMKIGAIRVAAMIGSYVLMMIGGAMDSGLIGGIGYLLVCLVGLASLACAVMTFMGKWIYEKDANGVPTV</sequence>
<accession>A0A2X0U2L5</accession>
<keyword evidence="3" id="KW-1185">Reference proteome</keyword>
<name>A0A2X0U2L5_9ACTO</name>
<evidence type="ECO:0008006" key="4">
    <source>
        <dbReference type="Google" id="ProtNLM"/>
    </source>
</evidence>
<dbReference type="EMBL" id="UAPR01000002">
    <property type="protein sequence ID" value="SPT55406.1"/>
    <property type="molecule type" value="Genomic_DNA"/>
</dbReference>
<keyword evidence="1" id="KW-0812">Transmembrane</keyword>
<keyword evidence="1" id="KW-1133">Transmembrane helix</keyword>
<feature type="transmembrane region" description="Helical" evidence="1">
    <location>
        <begin position="69"/>
        <end position="93"/>
    </location>
</feature>
<reference evidence="2 3" key="1">
    <citation type="submission" date="2018-06" db="EMBL/GenBank/DDBJ databases">
        <authorList>
            <consortium name="Pathogen Informatics"/>
            <person name="Doyle S."/>
        </authorList>
    </citation>
    <scope>NUCLEOTIDE SEQUENCE [LARGE SCALE GENOMIC DNA]</scope>
    <source>
        <strain evidence="2 3">NCTC9935</strain>
    </source>
</reference>
<evidence type="ECO:0000313" key="3">
    <source>
        <dbReference type="Proteomes" id="UP000250192"/>
    </source>
</evidence>
<feature type="transmembrane region" description="Helical" evidence="1">
    <location>
        <begin position="45"/>
        <end position="63"/>
    </location>
</feature>
<evidence type="ECO:0000313" key="2">
    <source>
        <dbReference type="EMBL" id="SPT55406.1"/>
    </source>
</evidence>
<dbReference type="OrthoDB" id="3258331at2"/>
<dbReference type="AlphaFoldDB" id="A0A2X0U2L5"/>